<organism evidence="2">
    <name type="scientific">Drosophila persimilis</name>
    <name type="common">Fruit fly</name>
    <dbReference type="NCBI Taxonomy" id="7234"/>
    <lineage>
        <taxon>Eukaryota</taxon>
        <taxon>Metazoa</taxon>
        <taxon>Ecdysozoa</taxon>
        <taxon>Arthropoda</taxon>
        <taxon>Hexapoda</taxon>
        <taxon>Insecta</taxon>
        <taxon>Pterygota</taxon>
        <taxon>Neoptera</taxon>
        <taxon>Endopterygota</taxon>
        <taxon>Diptera</taxon>
        <taxon>Brachycera</taxon>
        <taxon>Muscomorpha</taxon>
        <taxon>Ephydroidea</taxon>
        <taxon>Drosophilidae</taxon>
        <taxon>Drosophila</taxon>
        <taxon>Sophophora</taxon>
    </lineage>
</organism>
<keyword evidence="2" id="KW-1185">Reference proteome</keyword>
<sequence>MAGDIWKALCDCDWLQRGGSAAITRRLAAAAGDCPVGIHIGIDIHIHIHIVIAIAIDGIDDEAKTLSGSLSVPVSVAVFVQGAHNYQPHQPQTTRL</sequence>
<dbReference type="Proteomes" id="UP000008744">
    <property type="component" value="Unassembled WGS sequence"/>
</dbReference>
<protein>
    <submittedName>
        <fullName evidence="1">GL19763</fullName>
    </submittedName>
</protein>
<evidence type="ECO:0000313" key="1">
    <source>
        <dbReference type="EMBL" id="EDW27902.1"/>
    </source>
</evidence>
<reference evidence="1 2" key="1">
    <citation type="journal article" date="2007" name="Nature">
        <title>Evolution of genes and genomes on the Drosophila phylogeny.</title>
        <authorList>
            <consortium name="Drosophila 12 Genomes Consortium"/>
            <person name="Clark A.G."/>
            <person name="Eisen M.B."/>
            <person name="Smith D.R."/>
            <person name="Bergman C.M."/>
            <person name="Oliver B."/>
            <person name="Markow T.A."/>
            <person name="Kaufman T.C."/>
            <person name="Kellis M."/>
            <person name="Gelbart W."/>
            <person name="Iyer V.N."/>
            <person name="Pollard D.A."/>
            <person name="Sackton T.B."/>
            <person name="Larracuente A.M."/>
            <person name="Singh N.D."/>
            <person name="Abad J.P."/>
            <person name="Abt D.N."/>
            <person name="Adryan B."/>
            <person name="Aguade M."/>
            <person name="Akashi H."/>
            <person name="Anderson W.W."/>
            <person name="Aquadro C.F."/>
            <person name="Ardell D.H."/>
            <person name="Arguello R."/>
            <person name="Artieri C.G."/>
            <person name="Barbash D.A."/>
            <person name="Barker D."/>
            <person name="Barsanti P."/>
            <person name="Batterham P."/>
            <person name="Batzoglou S."/>
            <person name="Begun D."/>
            <person name="Bhutkar A."/>
            <person name="Blanco E."/>
            <person name="Bosak S.A."/>
            <person name="Bradley R.K."/>
            <person name="Brand A.D."/>
            <person name="Brent M.R."/>
            <person name="Brooks A.N."/>
            <person name="Brown R.H."/>
            <person name="Butlin R.K."/>
            <person name="Caggese C."/>
            <person name="Calvi B.R."/>
            <person name="Bernardo de Carvalho A."/>
            <person name="Caspi A."/>
            <person name="Castrezana S."/>
            <person name="Celniker S.E."/>
            <person name="Chang J.L."/>
            <person name="Chapple C."/>
            <person name="Chatterji S."/>
            <person name="Chinwalla A."/>
            <person name="Civetta A."/>
            <person name="Clifton S.W."/>
            <person name="Comeron J.M."/>
            <person name="Costello J.C."/>
            <person name="Coyne J.A."/>
            <person name="Daub J."/>
            <person name="David R.G."/>
            <person name="Delcher A.L."/>
            <person name="Delehaunty K."/>
            <person name="Do C.B."/>
            <person name="Ebling H."/>
            <person name="Edwards K."/>
            <person name="Eickbush T."/>
            <person name="Evans J.D."/>
            <person name="Filipski A."/>
            <person name="Findeiss S."/>
            <person name="Freyhult E."/>
            <person name="Fulton L."/>
            <person name="Fulton R."/>
            <person name="Garcia A.C."/>
            <person name="Gardiner A."/>
            <person name="Garfield D.A."/>
            <person name="Garvin B.E."/>
            <person name="Gibson G."/>
            <person name="Gilbert D."/>
            <person name="Gnerre S."/>
            <person name="Godfrey J."/>
            <person name="Good R."/>
            <person name="Gotea V."/>
            <person name="Gravely B."/>
            <person name="Greenberg A.J."/>
            <person name="Griffiths-Jones S."/>
            <person name="Gross S."/>
            <person name="Guigo R."/>
            <person name="Gustafson E.A."/>
            <person name="Haerty W."/>
            <person name="Hahn M.W."/>
            <person name="Halligan D.L."/>
            <person name="Halpern A.L."/>
            <person name="Halter G.M."/>
            <person name="Han M.V."/>
            <person name="Heger A."/>
            <person name="Hillier L."/>
            <person name="Hinrichs A.S."/>
            <person name="Holmes I."/>
            <person name="Hoskins R.A."/>
            <person name="Hubisz M.J."/>
            <person name="Hultmark D."/>
            <person name="Huntley M.A."/>
            <person name="Jaffe D.B."/>
            <person name="Jagadeeshan S."/>
            <person name="Jeck W.R."/>
            <person name="Johnson J."/>
            <person name="Jones C.D."/>
            <person name="Jordan W.C."/>
            <person name="Karpen G.H."/>
            <person name="Kataoka E."/>
            <person name="Keightley P.D."/>
            <person name="Kheradpour P."/>
            <person name="Kirkness E.F."/>
            <person name="Koerich L.B."/>
            <person name="Kristiansen K."/>
            <person name="Kudrna D."/>
            <person name="Kulathinal R.J."/>
            <person name="Kumar S."/>
            <person name="Kwok R."/>
            <person name="Lander E."/>
            <person name="Langley C.H."/>
            <person name="Lapoint R."/>
            <person name="Lazzaro B.P."/>
            <person name="Lee S.J."/>
            <person name="Levesque L."/>
            <person name="Li R."/>
            <person name="Lin C.F."/>
            <person name="Lin M.F."/>
            <person name="Lindblad-Toh K."/>
            <person name="Llopart A."/>
            <person name="Long M."/>
            <person name="Low L."/>
            <person name="Lozovsky E."/>
            <person name="Lu J."/>
            <person name="Luo M."/>
            <person name="Machado C.A."/>
            <person name="Makalowski W."/>
            <person name="Marzo M."/>
            <person name="Matsuda M."/>
            <person name="Matzkin L."/>
            <person name="McAllister B."/>
            <person name="McBride C.S."/>
            <person name="McKernan B."/>
            <person name="McKernan K."/>
            <person name="Mendez-Lago M."/>
            <person name="Minx P."/>
            <person name="Mollenhauer M.U."/>
            <person name="Montooth K."/>
            <person name="Mount S.M."/>
            <person name="Mu X."/>
            <person name="Myers E."/>
            <person name="Negre B."/>
            <person name="Newfeld S."/>
            <person name="Nielsen R."/>
            <person name="Noor M.A."/>
            <person name="O'Grady P."/>
            <person name="Pachter L."/>
            <person name="Papaceit M."/>
            <person name="Parisi M.J."/>
            <person name="Parisi M."/>
            <person name="Parts L."/>
            <person name="Pedersen J.S."/>
            <person name="Pesole G."/>
            <person name="Phillippy A.M."/>
            <person name="Ponting C.P."/>
            <person name="Pop M."/>
            <person name="Porcelli D."/>
            <person name="Powell J.R."/>
            <person name="Prohaska S."/>
            <person name="Pruitt K."/>
            <person name="Puig M."/>
            <person name="Quesneville H."/>
            <person name="Ram K.R."/>
            <person name="Rand D."/>
            <person name="Rasmussen M.D."/>
            <person name="Reed L.K."/>
            <person name="Reenan R."/>
            <person name="Reily A."/>
            <person name="Remington K.A."/>
            <person name="Rieger T.T."/>
            <person name="Ritchie M.G."/>
            <person name="Robin C."/>
            <person name="Rogers Y.H."/>
            <person name="Rohde C."/>
            <person name="Rozas J."/>
            <person name="Rubenfield M.J."/>
            <person name="Ruiz A."/>
            <person name="Russo S."/>
            <person name="Salzberg S.L."/>
            <person name="Sanchez-Gracia A."/>
            <person name="Saranga D.J."/>
            <person name="Sato H."/>
            <person name="Schaeffer S.W."/>
            <person name="Schatz M.C."/>
            <person name="Schlenke T."/>
            <person name="Schwartz R."/>
            <person name="Segarra C."/>
            <person name="Singh R.S."/>
            <person name="Sirot L."/>
            <person name="Sirota M."/>
            <person name="Sisneros N.B."/>
            <person name="Smith C.D."/>
            <person name="Smith T.F."/>
            <person name="Spieth J."/>
            <person name="Stage D.E."/>
            <person name="Stark A."/>
            <person name="Stephan W."/>
            <person name="Strausberg R.L."/>
            <person name="Strempel S."/>
            <person name="Sturgill D."/>
            <person name="Sutton G."/>
            <person name="Sutton G.G."/>
            <person name="Tao W."/>
            <person name="Teichmann S."/>
            <person name="Tobari Y.N."/>
            <person name="Tomimura Y."/>
            <person name="Tsolas J.M."/>
            <person name="Valente V.L."/>
            <person name="Venter E."/>
            <person name="Venter J.C."/>
            <person name="Vicario S."/>
            <person name="Vieira F.G."/>
            <person name="Vilella A.J."/>
            <person name="Villasante A."/>
            <person name="Walenz B."/>
            <person name="Wang J."/>
            <person name="Wasserman M."/>
            <person name="Watts T."/>
            <person name="Wilson D."/>
            <person name="Wilson R.K."/>
            <person name="Wing R.A."/>
            <person name="Wolfner M.F."/>
            <person name="Wong A."/>
            <person name="Wong G.K."/>
            <person name="Wu C.I."/>
            <person name="Wu G."/>
            <person name="Yamamoto D."/>
            <person name="Yang H.P."/>
            <person name="Yang S.P."/>
            <person name="Yorke J.A."/>
            <person name="Yoshida K."/>
            <person name="Zdobnov E."/>
            <person name="Zhang P."/>
            <person name="Zhang Y."/>
            <person name="Zimin A.V."/>
            <person name="Baldwin J."/>
            <person name="Abdouelleil A."/>
            <person name="Abdulkadir J."/>
            <person name="Abebe A."/>
            <person name="Abera B."/>
            <person name="Abreu J."/>
            <person name="Acer S.C."/>
            <person name="Aftuck L."/>
            <person name="Alexander A."/>
            <person name="An P."/>
            <person name="Anderson E."/>
            <person name="Anderson S."/>
            <person name="Arachi H."/>
            <person name="Azer M."/>
            <person name="Bachantsang P."/>
            <person name="Barry A."/>
            <person name="Bayul T."/>
            <person name="Berlin A."/>
            <person name="Bessette D."/>
            <person name="Bloom T."/>
            <person name="Blye J."/>
            <person name="Boguslavskiy L."/>
            <person name="Bonnet C."/>
            <person name="Boukhgalter B."/>
            <person name="Bourzgui I."/>
            <person name="Brown A."/>
            <person name="Cahill P."/>
            <person name="Channer S."/>
            <person name="Cheshatsang Y."/>
            <person name="Chuda L."/>
            <person name="Citroen M."/>
            <person name="Collymore A."/>
            <person name="Cooke P."/>
            <person name="Costello M."/>
            <person name="D'Aco K."/>
            <person name="Daza R."/>
            <person name="De Haan G."/>
            <person name="DeGray S."/>
            <person name="DeMaso C."/>
            <person name="Dhargay N."/>
            <person name="Dooley K."/>
            <person name="Dooley E."/>
            <person name="Doricent M."/>
            <person name="Dorje P."/>
            <person name="Dorjee K."/>
            <person name="Dupes A."/>
            <person name="Elong R."/>
            <person name="Falk J."/>
            <person name="Farina A."/>
            <person name="Faro S."/>
            <person name="Ferguson D."/>
            <person name="Fisher S."/>
            <person name="Foley C.D."/>
            <person name="Franke A."/>
            <person name="Friedrich D."/>
            <person name="Gadbois L."/>
            <person name="Gearin G."/>
            <person name="Gearin C.R."/>
            <person name="Giannoukos G."/>
            <person name="Goode T."/>
            <person name="Graham J."/>
            <person name="Grandbois E."/>
            <person name="Grewal S."/>
            <person name="Gyaltsen K."/>
            <person name="Hafez N."/>
            <person name="Hagos B."/>
            <person name="Hall J."/>
            <person name="Henson C."/>
            <person name="Hollinger A."/>
            <person name="Honan T."/>
            <person name="Huard M.D."/>
            <person name="Hughes L."/>
            <person name="Hurhula B."/>
            <person name="Husby M.E."/>
            <person name="Kamat A."/>
            <person name="Kanga B."/>
            <person name="Kashin S."/>
            <person name="Khazanovich D."/>
            <person name="Kisner P."/>
            <person name="Lance K."/>
            <person name="Lara M."/>
            <person name="Lee W."/>
            <person name="Lennon N."/>
            <person name="Letendre F."/>
            <person name="LeVine R."/>
            <person name="Lipovsky A."/>
            <person name="Liu X."/>
            <person name="Liu J."/>
            <person name="Liu S."/>
            <person name="Lokyitsang T."/>
            <person name="Lokyitsang Y."/>
            <person name="Lubonja R."/>
            <person name="Lui A."/>
            <person name="MacDonald P."/>
            <person name="Magnisalis V."/>
            <person name="Maru K."/>
            <person name="Matthews C."/>
            <person name="McCusker W."/>
            <person name="McDonough S."/>
            <person name="Mehta T."/>
            <person name="Meldrim J."/>
            <person name="Meneus L."/>
            <person name="Mihai O."/>
            <person name="Mihalev A."/>
            <person name="Mihova T."/>
            <person name="Mittelman R."/>
            <person name="Mlenga V."/>
            <person name="Montmayeur A."/>
            <person name="Mulrain L."/>
            <person name="Navidi A."/>
            <person name="Naylor J."/>
            <person name="Negash T."/>
            <person name="Nguyen T."/>
            <person name="Nguyen N."/>
            <person name="Nicol R."/>
            <person name="Norbu C."/>
            <person name="Norbu N."/>
            <person name="Novod N."/>
            <person name="O'Neill B."/>
            <person name="Osman S."/>
            <person name="Markiewicz E."/>
            <person name="Oyono O.L."/>
            <person name="Patti C."/>
            <person name="Phunkhang P."/>
            <person name="Pierre F."/>
            <person name="Priest M."/>
            <person name="Raghuraman S."/>
            <person name="Rege F."/>
            <person name="Reyes R."/>
            <person name="Rise C."/>
            <person name="Rogov P."/>
            <person name="Ross K."/>
            <person name="Ryan E."/>
            <person name="Settipalli S."/>
            <person name="Shea T."/>
            <person name="Sherpa N."/>
            <person name="Shi L."/>
            <person name="Shih D."/>
            <person name="Sparrow T."/>
            <person name="Spaulding J."/>
            <person name="Stalker J."/>
            <person name="Stange-Thomann N."/>
            <person name="Stavropoulos S."/>
            <person name="Stone C."/>
            <person name="Strader C."/>
            <person name="Tesfaye S."/>
            <person name="Thomson T."/>
            <person name="Thoulutsang Y."/>
            <person name="Thoulutsang D."/>
            <person name="Topham K."/>
            <person name="Topping I."/>
            <person name="Tsamla T."/>
            <person name="Vassiliev H."/>
            <person name="Vo A."/>
            <person name="Wangchuk T."/>
            <person name="Wangdi T."/>
            <person name="Weiand M."/>
            <person name="Wilkinson J."/>
            <person name="Wilson A."/>
            <person name="Yadav S."/>
            <person name="Young G."/>
            <person name="Yu Q."/>
            <person name="Zembek L."/>
            <person name="Zhong D."/>
            <person name="Zimmer A."/>
            <person name="Zwirko Z."/>
            <person name="Jaffe D.B."/>
            <person name="Alvarez P."/>
            <person name="Brockman W."/>
            <person name="Butler J."/>
            <person name="Chin C."/>
            <person name="Gnerre S."/>
            <person name="Grabherr M."/>
            <person name="Kleber M."/>
            <person name="Mauceli E."/>
            <person name="MacCallum I."/>
        </authorList>
    </citation>
    <scope>NUCLEOTIDE SEQUENCE [LARGE SCALE GENOMIC DNA]</scope>
    <source>
        <strain evidence="2">MSH-3 / Tucson 14011-0111.49</strain>
    </source>
</reference>
<dbReference type="EMBL" id="CH479197">
    <property type="protein sequence ID" value="EDW27902.1"/>
    <property type="molecule type" value="Genomic_DNA"/>
</dbReference>
<name>B4GYP6_DROPE</name>
<accession>B4GYP6</accession>
<dbReference type="AlphaFoldDB" id="B4GYP6"/>
<evidence type="ECO:0000313" key="2">
    <source>
        <dbReference type="Proteomes" id="UP000008744"/>
    </source>
</evidence>
<gene>
    <name evidence="1" type="primary">Dper\GL19763</name>
    <name evidence="1" type="ORF">Dper_GL19763</name>
</gene>
<proteinExistence type="predicted"/>
<dbReference type="HOGENOM" id="CLU_2361934_0_0_1"/>